<evidence type="ECO:0000256" key="1">
    <source>
        <dbReference type="SAM" id="Coils"/>
    </source>
</evidence>
<proteinExistence type="predicted"/>
<gene>
    <name evidence="2" type="ORF">CRLFYP8_01755</name>
    <name evidence="3" type="ORF">CRLFYP8_01766</name>
</gene>
<dbReference type="EMBL" id="CACRTL010000015">
    <property type="protein sequence ID" value="VYT63356.1"/>
    <property type="molecule type" value="Genomic_DNA"/>
</dbReference>
<dbReference type="Pfam" id="PF01527">
    <property type="entry name" value="HTH_Tnp_1"/>
    <property type="match status" value="1"/>
</dbReference>
<evidence type="ECO:0000313" key="2">
    <source>
        <dbReference type="EMBL" id="VYT63356.1"/>
    </source>
</evidence>
<dbReference type="SUPFAM" id="SSF46689">
    <property type="entry name" value="Homeodomain-like"/>
    <property type="match status" value="1"/>
</dbReference>
<dbReference type="EMBL" id="CACRTL010000015">
    <property type="protein sequence ID" value="VYT63644.1"/>
    <property type="molecule type" value="Genomic_DNA"/>
</dbReference>
<organism evidence="2">
    <name type="scientific">Thomasclavelia ramosa</name>
    <dbReference type="NCBI Taxonomy" id="1547"/>
    <lineage>
        <taxon>Bacteria</taxon>
        <taxon>Bacillati</taxon>
        <taxon>Bacillota</taxon>
        <taxon>Erysipelotrichia</taxon>
        <taxon>Erysipelotrichales</taxon>
        <taxon>Coprobacillaceae</taxon>
        <taxon>Thomasclavelia</taxon>
    </lineage>
</organism>
<dbReference type="GO" id="GO:0006313">
    <property type="term" value="P:DNA transposition"/>
    <property type="evidence" value="ECO:0007669"/>
    <property type="project" value="InterPro"/>
</dbReference>
<accession>A0A6N2YBM6</accession>
<dbReference type="GO" id="GO:0004803">
    <property type="term" value="F:transposase activity"/>
    <property type="evidence" value="ECO:0007669"/>
    <property type="project" value="InterPro"/>
</dbReference>
<dbReference type="GO" id="GO:0003677">
    <property type="term" value="F:DNA binding"/>
    <property type="evidence" value="ECO:0007669"/>
    <property type="project" value="InterPro"/>
</dbReference>
<dbReference type="InterPro" id="IPR002514">
    <property type="entry name" value="Transposase_8"/>
</dbReference>
<reference evidence="2" key="1">
    <citation type="submission" date="2019-11" db="EMBL/GenBank/DDBJ databases">
        <authorList>
            <person name="Feng L."/>
        </authorList>
    </citation>
    <scope>NUCLEOTIDE SEQUENCE</scope>
    <source>
        <strain evidence="2">CramosumLFYP8</strain>
    </source>
</reference>
<protein>
    <submittedName>
        <fullName evidence="2">Transposase</fullName>
    </submittedName>
</protein>
<dbReference type="AlphaFoldDB" id="A0A6N2YBM6"/>
<evidence type="ECO:0000313" key="3">
    <source>
        <dbReference type="EMBL" id="VYT63644.1"/>
    </source>
</evidence>
<dbReference type="Gene3D" id="1.10.10.60">
    <property type="entry name" value="Homeodomain-like"/>
    <property type="match status" value="1"/>
</dbReference>
<feature type="coiled-coil region" evidence="1">
    <location>
        <begin position="59"/>
        <end position="86"/>
    </location>
</feature>
<sequence>MGRDRRNFTDEFKQQMISLFNNGKPRNEIIKEYDLTPSALNNWIKRFNSSGSFKIDGSRTDEEKRLLQLEKENQQLRMENDILKQAALIMGQK</sequence>
<dbReference type="InterPro" id="IPR009057">
    <property type="entry name" value="Homeodomain-like_sf"/>
</dbReference>
<name>A0A6N2YBM6_9FIRM</name>
<keyword evidence="1" id="KW-0175">Coiled coil</keyword>